<dbReference type="InterPro" id="IPR029063">
    <property type="entry name" value="SAM-dependent_MTases_sf"/>
</dbReference>
<evidence type="ECO:0000259" key="8">
    <source>
        <dbReference type="PROSITE" id="PS50113"/>
    </source>
</evidence>
<dbReference type="Pfam" id="PF00989">
    <property type="entry name" value="PAS"/>
    <property type="match status" value="1"/>
</dbReference>
<dbReference type="GO" id="GO:0032259">
    <property type="term" value="P:methylation"/>
    <property type="evidence" value="ECO:0007669"/>
    <property type="project" value="UniProtKB-KW"/>
</dbReference>
<dbReference type="PROSITE" id="PS50123">
    <property type="entry name" value="CHER"/>
    <property type="match status" value="1"/>
</dbReference>
<dbReference type="Gene3D" id="3.30.450.20">
    <property type="entry name" value="PAS domain"/>
    <property type="match status" value="2"/>
</dbReference>
<accession>A0A1G9R309</accession>
<dbReference type="Pfam" id="PF13426">
    <property type="entry name" value="PAS_9"/>
    <property type="match status" value="1"/>
</dbReference>
<keyword evidence="6" id="KW-0175">Coiled coil</keyword>
<feature type="domain" description="PAC" evidence="8">
    <location>
        <begin position="371"/>
        <end position="431"/>
    </location>
</feature>
<dbReference type="eggNOG" id="COG1352">
    <property type="taxonomic scope" value="Bacteria"/>
</dbReference>
<keyword evidence="5" id="KW-0949">S-adenosyl-L-methionine</keyword>
<dbReference type="Pfam" id="PF03705">
    <property type="entry name" value="CheR_N"/>
    <property type="match status" value="1"/>
</dbReference>
<sequence length="626" mass="70909">MRPVDGQLGRARVTEPDPQFEALLLYLKETRGFDFTGYKRSSLMRRVNRRMAQAGVDDYAQYLDFLQVHQEEFTALFNTILINVTAFFRDTEAWEYLRAEVVPQLLAARSPDAPLRVWSAGCASGQEAYTLAILLAEVLGVEEFRRRVKIYATDVDEEGLNEARHATYGEREVSGLDPVLLERYFEPQGNRFVFRKDLRRSVIFGRNDLVQDAPISRIDLLACRNTLMYFNAETQSRMLSRFHFALAEHGVLFLGKAEMLLSHSNLFLPVDLKRRMFRKVPRLPVVPGSVLVDMPRAVQSSELVGLDLLRYEAFLASPVAQIVVTTDGLVAMGNRQAQAQFGVGARDVGRPFRDLDLSYRPVELRRYIEQAQLERRMANVCDVEYPRAGGDTQYFDIQVHPLVGGDSSLLGVTLVFQDVTSSKRLQDDLEHANRQLETAYEELQSTVEELETTNEELQSTVEELETTNEELQSTNEELETMNEELQSTNDELQTINDELRERSIRLDEANAFLETILTSLRAGVAVLGKDMHVQVWNRRAEDLWGLRVEEAVGQHFLNLDIGLPTDRLRPALRGALNDGVECTDLELEAVNRRGRSITVRVTCSPLLSGGVPSGAILVMEHEERPG</sequence>
<proteinExistence type="predicted"/>
<dbReference type="InterPro" id="IPR000780">
    <property type="entry name" value="CheR_MeTrfase"/>
</dbReference>
<dbReference type="GO" id="GO:0006355">
    <property type="term" value="P:regulation of DNA-templated transcription"/>
    <property type="evidence" value="ECO:0007669"/>
    <property type="project" value="InterPro"/>
</dbReference>
<evidence type="ECO:0000256" key="4">
    <source>
        <dbReference type="ARBA" id="ARBA00022679"/>
    </source>
</evidence>
<dbReference type="InterPro" id="IPR022641">
    <property type="entry name" value="CheR_N"/>
</dbReference>
<dbReference type="AlphaFoldDB" id="A0A1G9R309"/>
<feature type="domain" description="CheR-type methyltransferase" evidence="9">
    <location>
        <begin position="8"/>
        <end position="278"/>
    </location>
</feature>
<evidence type="ECO:0000256" key="2">
    <source>
        <dbReference type="ARBA" id="ARBA00012534"/>
    </source>
</evidence>
<dbReference type="PROSITE" id="PS50112">
    <property type="entry name" value="PAS"/>
    <property type="match status" value="1"/>
</dbReference>
<reference evidence="10 11" key="1">
    <citation type="submission" date="2016-10" db="EMBL/GenBank/DDBJ databases">
        <authorList>
            <person name="de Groot N.N."/>
        </authorList>
    </citation>
    <scope>NUCLEOTIDE SEQUENCE [LARGE SCALE GENOMIC DNA]</scope>
    <source>
        <strain evidence="10 11">DSM 44149</strain>
    </source>
</reference>
<evidence type="ECO:0000259" key="9">
    <source>
        <dbReference type="PROSITE" id="PS50123"/>
    </source>
</evidence>
<dbReference type="PANTHER" id="PTHR24422">
    <property type="entry name" value="CHEMOTAXIS PROTEIN METHYLTRANSFERASE"/>
    <property type="match status" value="1"/>
</dbReference>
<dbReference type="SUPFAM" id="SSF53335">
    <property type="entry name" value="S-adenosyl-L-methionine-dependent methyltransferases"/>
    <property type="match status" value="1"/>
</dbReference>
<evidence type="ECO:0000313" key="11">
    <source>
        <dbReference type="Proteomes" id="UP000183376"/>
    </source>
</evidence>
<dbReference type="InterPro" id="IPR000014">
    <property type="entry name" value="PAS"/>
</dbReference>
<dbReference type="Gene3D" id="1.20.1480.30">
    <property type="entry name" value="Designed four-helix bundle protein"/>
    <property type="match status" value="1"/>
</dbReference>
<dbReference type="SUPFAM" id="SSF47757">
    <property type="entry name" value="Chemotaxis receptor methyltransferase CheR, N-terminal domain"/>
    <property type="match status" value="1"/>
</dbReference>
<dbReference type="SMART" id="SM00091">
    <property type="entry name" value="PAS"/>
    <property type="match status" value="2"/>
</dbReference>
<feature type="domain" description="PAS" evidence="7">
    <location>
        <begin position="509"/>
        <end position="579"/>
    </location>
</feature>
<evidence type="ECO:0000259" key="7">
    <source>
        <dbReference type="PROSITE" id="PS50112"/>
    </source>
</evidence>
<evidence type="ECO:0000313" key="10">
    <source>
        <dbReference type="EMBL" id="SDM17247.1"/>
    </source>
</evidence>
<evidence type="ECO:0000256" key="5">
    <source>
        <dbReference type="ARBA" id="ARBA00022691"/>
    </source>
</evidence>
<dbReference type="PROSITE" id="PS50113">
    <property type="entry name" value="PAC"/>
    <property type="match status" value="1"/>
</dbReference>
<name>A0A1G9R309_ALLAB</name>
<dbReference type="PRINTS" id="PR00996">
    <property type="entry name" value="CHERMTFRASE"/>
</dbReference>
<dbReference type="Proteomes" id="UP000183376">
    <property type="component" value="Chromosome I"/>
</dbReference>
<dbReference type="Pfam" id="PF01739">
    <property type="entry name" value="CheR"/>
    <property type="match status" value="1"/>
</dbReference>
<dbReference type="InterPro" id="IPR050903">
    <property type="entry name" value="Bact_Chemotaxis_MeTrfase"/>
</dbReference>
<dbReference type="NCBIfam" id="TIGR00229">
    <property type="entry name" value="sensory_box"/>
    <property type="match status" value="2"/>
</dbReference>
<dbReference type="InterPro" id="IPR036804">
    <property type="entry name" value="CheR_N_sf"/>
</dbReference>
<evidence type="ECO:0000256" key="3">
    <source>
        <dbReference type="ARBA" id="ARBA00022603"/>
    </source>
</evidence>
<gene>
    <name evidence="10" type="ORF">SAMN04489726_0157</name>
</gene>
<dbReference type="Gene3D" id="1.10.155.10">
    <property type="entry name" value="Chemotaxis receptor methyltransferase CheR, N-terminal domain"/>
    <property type="match status" value="1"/>
</dbReference>
<dbReference type="InterPro" id="IPR013767">
    <property type="entry name" value="PAS_fold"/>
</dbReference>
<dbReference type="GO" id="GO:0008983">
    <property type="term" value="F:protein-glutamate O-methyltransferase activity"/>
    <property type="evidence" value="ECO:0007669"/>
    <property type="project" value="UniProtKB-EC"/>
</dbReference>
<feature type="coiled-coil region" evidence="6">
    <location>
        <begin position="422"/>
        <end position="509"/>
    </location>
</feature>
<organism evidence="10 11">
    <name type="scientific">Allokutzneria albata</name>
    <name type="common">Kibdelosporangium albatum</name>
    <dbReference type="NCBI Taxonomy" id="211114"/>
    <lineage>
        <taxon>Bacteria</taxon>
        <taxon>Bacillati</taxon>
        <taxon>Actinomycetota</taxon>
        <taxon>Actinomycetes</taxon>
        <taxon>Pseudonocardiales</taxon>
        <taxon>Pseudonocardiaceae</taxon>
        <taxon>Allokutzneria</taxon>
    </lineage>
</organism>
<dbReference type="InterPro" id="IPR022642">
    <property type="entry name" value="CheR_C"/>
</dbReference>
<dbReference type="EC" id="2.1.1.80" evidence="2"/>
<keyword evidence="11" id="KW-1185">Reference proteome</keyword>
<dbReference type="SUPFAM" id="SSF90257">
    <property type="entry name" value="Myosin rod fragments"/>
    <property type="match status" value="1"/>
</dbReference>
<evidence type="ECO:0000256" key="1">
    <source>
        <dbReference type="ARBA" id="ARBA00001541"/>
    </source>
</evidence>
<dbReference type="PANTHER" id="PTHR24422:SF10">
    <property type="entry name" value="CHEMOTAXIS PROTEIN METHYLTRANSFERASE 2"/>
    <property type="match status" value="1"/>
</dbReference>
<dbReference type="EMBL" id="LT629701">
    <property type="protein sequence ID" value="SDM17247.1"/>
    <property type="molecule type" value="Genomic_DNA"/>
</dbReference>
<dbReference type="InterPro" id="IPR000700">
    <property type="entry name" value="PAS-assoc_C"/>
</dbReference>
<protein>
    <recommendedName>
        <fullName evidence="2">protein-glutamate O-methyltransferase</fullName>
        <ecNumber evidence="2">2.1.1.80</ecNumber>
    </recommendedName>
</protein>
<dbReference type="InterPro" id="IPR035965">
    <property type="entry name" value="PAS-like_dom_sf"/>
</dbReference>
<dbReference type="SMART" id="SM00138">
    <property type="entry name" value="MeTrc"/>
    <property type="match status" value="1"/>
</dbReference>
<dbReference type="Gene3D" id="3.40.50.150">
    <property type="entry name" value="Vaccinia Virus protein VP39"/>
    <property type="match status" value="1"/>
</dbReference>
<dbReference type="CDD" id="cd00130">
    <property type="entry name" value="PAS"/>
    <property type="match status" value="1"/>
</dbReference>
<evidence type="ECO:0000256" key="6">
    <source>
        <dbReference type="SAM" id="Coils"/>
    </source>
</evidence>
<keyword evidence="3" id="KW-0489">Methyltransferase</keyword>
<dbReference type="STRING" id="211114.SAMN04489726_0157"/>
<dbReference type="SUPFAM" id="SSF55785">
    <property type="entry name" value="PYP-like sensor domain (PAS domain)"/>
    <property type="match status" value="2"/>
</dbReference>
<comment type="catalytic activity">
    <reaction evidence="1">
        <text>L-glutamyl-[protein] + S-adenosyl-L-methionine = [protein]-L-glutamate 5-O-methyl ester + S-adenosyl-L-homocysteine</text>
        <dbReference type="Rhea" id="RHEA:24452"/>
        <dbReference type="Rhea" id="RHEA-COMP:10208"/>
        <dbReference type="Rhea" id="RHEA-COMP:10311"/>
        <dbReference type="ChEBI" id="CHEBI:29973"/>
        <dbReference type="ChEBI" id="CHEBI:57856"/>
        <dbReference type="ChEBI" id="CHEBI:59789"/>
        <dbReference type="ChEBI" id="CHEBI:82795"/>
        <dbReference type="EC" id="2.1.1.80"/>
    </reaction>
</comment>
<keyword evidence="4" id="KW-0808">Transferase</keyword>